<proteinExistence type="predicted"/>
<reference evidence="2" key="1">
    <citation type="submission" date="2017-01" db="EMBL/GenBank/DDBJ databases">
        <authorList>
            <person name="Varghese N."/>
            <person name="Submissions S."/>
        </authorList>
    </citation>
    <scope>NUCLEOTIDE SEQUENCE [LARGE SCALE GENOMIC DNA]</scope>
    <source>
        <strain evidence="2">DSM 23145</strain>
    </source>
</reference>
<name>A0A1N7MPE1_9FLAO</name>
<dbReference type="AlphaFoldDB" id="A0A1N7MPE1"/>
<sequence length="187" mass="22057">MQNTILNKTEKISNYFLEMGIFDFENAGKYIKKLPYKRNLNKENIFCVLEEEGGTCSTKHALLKRLADENNYDGVKLMLGIFKMNAENTPKIAPVLQKYHLKEMPEAHNYLKFRDEIQDFTTKNSEPKDFVNDLIEEIEIKADQITQFKIGYHKNFLENYLLNNPQIKYSPSEFWHIREECIAALQH</sequence>
<dbReference type="EMBL" id="FTOI01000009">
    <property type="protein sequence ID" value="SIS88015.1"/>
    <property type="molecule type" value="Genomic_DNA"/>
</dbReference>
<dbReference type="OrthoDB" id="5649947at2"/>
<keyword evidence="2" id="KW-1185">Reference proteome</keyword>
<dbReference type="STRING" id="713588.SAMN05421789_109124"/>
<accession>A0A1N7MPE1</accession>
<organism evidence="1 2">
    <name type="scientific">Kaistella chaponensis</name>
    <dbReference type="NCBI Taxonomy" id="713588"/>
    <lineage>
        <taxon>Bacteria</taxon>
        <taxon>Pseudomonadati</taxon>
        <taxon>Bacteroidota</taxon>
        <taxon>Flavobacteriia</taxon>
        <taxon>Flavobacteriales</taxon>
        <taxon>Weeksellaceae</taxon>
        <taxon>Chryseobacterium group</taxon>
        <taxon>Kaistella</taxon>
    </lineage>
</organism>
<gene>
    <name evidence="1" type="ORF">SAMN05421789_109124</name>
</gene>
<evidence type="ECO:0000313" key="2">
    <source>
        <dbReference type="Proteomes" id="UP000185839"/>
    </source>
</evidence>
<protein>
    <submittedName>
        <fullName evidence="1">Uncharacterized protein</fullName>
    </submittedName>
</protein>
<dbReference type="RefSeq" id="WP_076387442.1">
    <property type="nucleotide sequence ID" value="NZ_FTOI01000009.1"/>
</dbReference>
<dbReference type="Proteomes" id="UP000185839">
    <property type="component" value="Unassembled WGS sequence"/>
</dbReference>
<evidence type="ECO:0000313" key="1">
    <source>
        <dbReference type="EMBL" id="SIS88015.1"/>
    </source>
</evidence>